<dbReference type="Proteomes" id="UP000217935">
    <property type="component" value="Chromosome"/>
</dbReference>
<evidence type="ECO:0008006" key="4">
    <source>
        <dbReference type="Google" id="ProtNLM"/>
    </source>
</evidence>
<dbReference type="RefSeq" id="WP_066709076.1">
    <property type="nucleotide sequence ID" value="NZ_CP022196.1"/>
</dbReference>
<organism evidence="2 3">
    <name type="scientific">Celeribacter ethanolicus</name>
    <dbReference type="NCBI Taxonomy" id="1758178"/>
    <lineage>
        <taxon>Bacteria</taxon>
        <taxon>Pseudomonadati</taxon>
        <taxon>Pseudomonadota</taxon>
        <taxon>Alphaproteobacteria</taxon>
        <taxon>Rhodobacterales</taxon>
        <taxon>Roseobacteraceae</taxon>
        <taxon>Celeribacter</taxon>
    </lineage>
</organism>
<evidence type="ECO:0000313" key="2">
    <source>
        <dbReference type="EMBL" id="ATG47296.1"/>
    </source>
</evidence>
<evidence type="ECO:0000256" key="1">
    <source>
        <dbReference type="SAM" id="Phobius"/>
    </source>
</evidence>
<accession>A0A291GBA6</accession>
<dbReference type="OrthoDB" id="9966654at2"/>
<protein>
    <recommendedName>
        <fullName evidence="4">DUF2007 domain-containing protein</fullName>
    </recommendedName>
</protein>
<feature type="transmembrane region" description="Helical" evidence="1">
    <location>
        <begin position="82"/>
        <end position="103"/>
    </location>
</feature>
<dbReference type="KEGG" id="ceh:CEW89_06775"/>
<dbReference type="AlphaFoldDB" id="A0A291GBA6"/>
<dbReference type="EMBL" id="CP022196">
    <property type="protein sequence ID" value="ATG47296.1"/>
    <property type="molecule type" value="Genomic_DNA"/>
</dbReference>
<keyword evidence="1" id="KW-1133">Transmembrane helix</keyword>
<gene>
    <name evidence="2" type="ORF">CEW89_06775</name>
</gene>
<proteinExistence type="predicted"/>
<sequence>MQQNDFIEIGRAYGAADVALIESAFEGAGIPLFVLHRQVHLVASQHAVAFGGMPICVLPSDRDAAVALLSEIVPVHRCRLRWAAMVLFLLACLSFGTAVPMPINGTFPRYRVRQEAPGDA</sequence>
<keyword evidence="1" id="KW-0472">Membrane</keyword>
<dbReference type="STRING" id="1758178.GCA_001550095_02669"/>
<keyword evidence="1" id="KW-0812">Transmembrane</keyword>
<keyword evidence="3" id="KW-1185">Reference proteome</keyword>
<reference evidence="2 3" key="1">
    <citation type="submission" date="2017-06" db="EMBL/GenBank/DDBJ databases">
        <title>Celeribacter sp. TSPH2 complete genome sequence.</title>
        <authorList>
            <person name="Woo J.-H."/>
            <person name="Kim H.-S."/>
        </authorList>
    </citation>
    <scope>NUCLEOTIDE SEQUENCE [LARGE SCALE GENOMIC DNA]</scope>
    <source>
        <strain evidence="2 3">TSPH2</strain>
    </source>
</reference>
<name>A0A291GBA6_9RHOB</name>
<evidence type="ECO:0000313" key="3">
    <source>
        <dbReference type="Proteomes" id="UP000217935"/>
    </source>
</evidence>